<evidence type="ECO:0000313" key="2">
    <source>
        <dbReference type="EMBL" id="MCK9686827.1"/>
    </source>
</evidence>
<keyword evidence="1" id="KW-0732">Signal</keyword>
<proteinExistence type="predicted"/>
<reference evidence="2" key="1">
    <citation type="submission" date="2021-11" db="EMBL/GenBank/DDBJ databases">
        <title>BS-T2-15 a new species belonging to the Comamonadaceae family isolated from the soil of a French oak forest.</title>
        <authorList>
            <person name="Mieszkin S."/>
            <person name="Alain K."/>
        </authorList>
    </citation>
    <scope>NUCLEOTIDE SEQUENCE</scope>
    <source>
        <strain evidence="2">BS-T2-15</strain>
    </source>
</reference>
<organism evidence="2 3">
    <name type="scientific">Scleromatobacter humisilvae</name>
    <dbReference type="NCBI Taxonomy" id="2897159"/>
    <lineage>
        <taxon>Bacteria</taxon>
        <taxon>Pseudomonadati</taxon>
        <taxon>Pseudomonadota</taxon>
        <taxon>Betaproteobacteria</taxon>
        <taxon>Burkholderiales</taxon>
        <taxon>Sphaerotilaceae</taxon>
        <taxon>Scleromatobacter</taxon>
    </lineage>
</organism>
<accession>A0A9X1YM05</accession>
<comment type="caution">
    <text evidence="2">The sequence shown here is derived from an EMBL/GenBank/DDBJ whole genome shotgun (WGS) entry which is preliminary data.</text>
</comment>
<dbReference type="RefSeq" id="WP_275682868.1">
    <property type="nucleotide sequence ID" value="NZ_JAJLJH010000003.1"/>
</dbReference>
<name>A0A9X1YM05_9BURK</name>
<protein>
    <recommendedName>
        <fullName evidence="4">Lysozyme inhibitor LprI N-terminal domain-containing protein</fullName>
    </recommendedName>
</protein>
<evidence type="ECO:0000313" key="3">
    <source>
        <dbReference type="Proteomes" id="UP001139353"/>
    </source>
</evidence>
<evidence type="ECO:0000256" key="1">
    <source>
        <dbReference type="SAM" id="SignalP"/>
    </source>
</evidence>
<dbReference type="EMBL" id="JAJLJH010000003">
    <property type="protein sequence ID" value="MCK9686827.1"/>
    <property type="molecule type" value="Genomic_DNA"/>
</dbReference>
<sequence length="291" mass="30689">MIVRRPFLVTTTLAAAMVVVALVYGVDHGATAASVAAPAPVATPPTPDAAPLPATPAQVVALAPPAPASAAHRPDPYESLAQKVDRLSRSANPVDAFAAYQLVTACVWARDHEGWMAHHILPSDRELLPTTQQACGDIASDQIQSRLRWLERAALAGVHHAASEMLKEGPDGLGISGNSDIDAPENASWKQRVEAALDAGVRTCDSDSLESRVNSYESGLGVAQDRAKALTYWVAYMECRQRQVGGNSAILANGDSVTQRMGTTLSADQIAQAVRDGQRLAHDAQPLPGDP</sequence>
<dbReference type="AlphaFoldDB" id="A0A9X1YM05"/>
<feature type="signal peptide" evidence="1">
    <location>
        <begin position="1"/>
        <end position="32"/>
    </location>
</feature>
<dbReference type="Proteomes" id="UP001139353">
    <property type="component" value="Unassembled WGS sequence"/>
</dbReference>
<evidence type="ECO:0008006" key="4">
    <source>
        <dbReference type="Google" id="ProtNLM"/>
    </source>
</evidence>
<keyword evidence="3" id="KW-1185">Reference proteome</keyword>
<feature type="chain" id="PRO_5041000021" description="Lysozyme inhibitor LprI N-terminal domain-containing protein" evidence="1">
    <location>
        <begin position="33"/>
        <end position="291"/>
    </location>
</feature>
<gene>
    <name evidence="2" type="ORF">LPC04_14035</name>
</gene>